<dbReference type="GO" id="GO:0016805">
    <property type="term" value="F:dipeptidase activity"/>
    <property type="evidence" value="ECO:0007669"/>
    <property type="project" value="UniProtKB-KW"/>
</dbReference>
<dbReference type="PROSITE" id="PS51365">
    <property type="entry name" value="RENAL_DIPEPTIDASE_2"/>
    <property type="match status" value="1"/>
</dbReference>
<keyword evidence="1" id="KW-0224">Dipeptidase</keyword>
<reference evidence="1 2" key="1">
    <citation type="submission" date="2023-06" db="EMBL/GenBank/DDBJ databases">
        <title>Sporosarcina sp. nov., isolated from Korean traditional fermented seafood 'Jeotgal'.</title>
        <authorList>
            <person name="Yang A.I."/>
            <person name="Shin N.-R."/>
        </authorList>
    </citation>
    <scope>NUCLEOTIDE SEQUENCE [LARGE SCALE GENOMIC DNA]</scope>
    <source>
        <strain evidence="1 2">KCTC13119</strain>
    </source>
</reference>
<dbReference type="EC" id="3.4.13.-" evidence="1"/>
<proteinExistence type="predicted"/>
<dbReference type="Gene3D" id="3.20.20.140">
    <property type="entry name" value="Metal-dependent hydrolases"/>
    <property type="match status" value="1"/>
</dbReference>
<gene>
    <name evidence="1" type="ORF">QT711_15740</name>
</gene>
<keyword evidence="1" id="KW-0645">Protease</keyword>
<dbReference type="SUPFAM" id="SSF51556">
    <property type="entry name" value="Metallo-dependent hydrolases"/>
    <property type="match status" value="1"/>
</dbReference>
<evidence type="ECO:0000313" key="2">
    <source>
        <dbReference type="Proteomes" id="UP001282284"/>
    </source>
</evidence>
<dbReference type="Pfam" id="PF01244">
    <property type="entry name" value="Peptidase_M19"/>
    <property type="match status" value="1"/>
</dbReference>
<dbReference type="Proteomes" id="UP001282284">
    <property type="component" value="Unassembled WGS sequence"/>
</dbReference>
<dbReference type="InterPro" id="IPR008257">
    <property type="entry name" value="Pept_M19"/>
</dbReference>
<dbReference type="RefSeq" id="WP_317945841.1">
    <property type="nucleotide sequence ID" value="NZ_JAUBDI010000019.1"/>
</dbReference>
<comment type="caution">
    <text evidence="1">The sequence shown here is derived from an EMBL/GenBank/DDBJ whole genome shotgun (WGS) entry which is preliminary data.</text>
</comment>
<evidence type="ECO:0000313" key="1">
    <source>
        <dbReference type="EMBL" id="MDW0114650.1"/>
    </source>
</evidence>
<dbReference type="EMBL" id="JAUBDI010000019">
    <property type="protein sequence ID" value="MDW0114650.1"/>
    <property type="molecule type" value="Genomic_DNA"/>
</dbReference>
<name>A0ABU4GCF5_9BACL</name>
<dbReference type="InterPro" id="IPR032466">
    <property type="entry name" value="Metal_Hydrolase"/>
</dbReference>
<dbReference type="PANTHER" id="PTHR10443:SF12">
    <property type="entry name" value="DIPEPTIDASE"/>
    <property type="match status" value="1"/>
</dbReference>
<accession>A0ABU4GCF5</accession>
<sequence>MKVFDLHSDLFTDLAFRRSKGERNVFDRIHYPKLKKGLVDAVVCVFWVEPAFRDNPYGRFRMLRESVLDDLRTAQHVNLCTTTKDFVDAQKVGKINVLLGLEGLTFMEHWGEASIQGNVESAFHELHEGGVRHAIYAWNENNFLASGTGAYNERIHTGLTQYGRQATKLANDYRWLLDASHLDEPSFWNLYEASERPIIASHSNARALCDHERNLTDEQIKAIASKGGIIGLNAHYAFIDKVNPTVDTFIDHAVYMADLVGPEHVAFGFDFLDFLDGHQLGSDVEEGTTVGLECVEKVPELLVKMERRGFSRKEVERISYTNAFDFISKQMKG</sequence>
<protein>
    <submittedName>
        <fullName evidence="1">Membrane dipeptidase</fullName>
        <ecNumber evidence="1">3.4.13.-</ecNumber>
    </submittedName>
</protein>
<organism evidence="1 2">
    <name type="scientific">Sporosarcina saromensis</name>
    <dbReference type="NCBI Taxonomy" id="359365"/>
    <lineage>
        <taxon>Bacteria</taxon>
        <taxon>Bacillati</taxon>
        <taxon>Bacillota</taxon>
        <taxon>Bacilli</taxon>
        <taxon>Bacillales</taxon>
        <taxon>Caryophanaceae</taxon>
        <taxon>Sporosarcina</taxon>
    </lineage>
</organism>
<keyword evidence="2" id="KW-1185">Reference proteome</keyword>
<dbReference type="PANTHER" id="PTHR10443">
    <property type="entry name" value="MICROSOMAL DIPEPTIDASE"/>
    <property type="match status" value="1"/>
</dbReference>
<keyword evidence="1" id="KW-0378">Hydrolase</keyword>